<keyword evidence="2" id="KW-0157">Chromophore</keyword>
<dbReference type="EMBL" id="KU686192">
    <property type="protein sequence ID" value="AOV57275.1"/>
    <property type="molecule type" value="Genomic_DNA"/>
</dbReference>
<proteinExistence type="inferred from homology"/>
<gene>
    <name evidence="4" type="ORF">N330309_020</name>
</gene>
<evidence type="ECO:0000256" key="1">
    <source>
        <dbReference type="ARBA" id="ARBA00008182"/>
    </source>
</evidence>
<accession>A0A1D8KF52</accession>
<dbReference type="Proteomes" id="UP000241610">
    <property type="component" value="Segment"/>
</dbReference>
<dbReference type="InterPro" id="IPR038719">
    <property type="entry name" value="Phycobilisome_asu/bsu_sf"/>
</dbReference>
<dbReference type="SUPFAM" id="SSF46458">
    <property type="entry name" value="Globin-like"/>
    <property type="match status" value="1"/>
</dbReference>
<comment type="similarity">
    <text evidence="1">Belongs to the phycobiliprotein family.</text>
</comment>
<evidence type="ECO:0000256" key="3">
    <source>
        <dbReference type="ARBA" id="ARBA00023307"/>
    </source>
</evidence>
<name>A0A1D8KF52_9CAUD</name>
<reference evidence="4 5" key="1">
    <citation type="journal article" date="2016" name="Virology">
        <title>The genomic content and context of auxiliary metabolic genes in marine cyanomyoviruses.</title>
        <authorList>
            <person name="Crummett L.T."/>
            <person name="Puxty R.J."/>
            <person name="Weihe C."/>
            <person name="Marston M.F."/>
            <person name="Martiny J.B."/>
        </authorList>
    </citation>
    <scope>NUCLEOTIDE SEQUENCE [LARGE SCALE GENOMIC DNA]</scope>
    <source>
        <strain evidence="4">0309SB33</strain>
    </source>
</reference>
<dbReference type="Gene3D" id="1.10.490.20">
    <property type="entry name" value="Phycocyanins"/>
    <property type="match status" value="1"/>
</dbReference>
<keyword evidence="3" id="KW-0089">Bile pigment</keyword>
<evidence type="ECO:0000313" key="5">
    <source>
        <dbReference type="Proteomes" id="UP000241610"/>
    </source>
</evidence>
<protein>
    <submittedName>
        <fullName evidence="4">Tail protein</fullName>
    </submittedName>
</protein>
<evidence type="ECO:0000313" key="4">
    <source>
        <dbReference type="EMBL" id="AOV57275.1"/>
    </source>
</evidence>
<evidence type="ECO:0000256" key="2">
    <source>
        <dbReference type="ARBA" id="ARBA00022991"/>
    </source>
</evidence>
<dbReference type="InterPro" id="IPR009050">
    <property type="entry name" value="Globin-like_sf"/>
</dbReference>
<sequence length="3693" mass="398931">MPLTRLDNLYSSKTGKYLYVSPDDFNATDELDNRGNSPLRPFKTIQRAFIEVARYSYLPGKDNDRFDQFSIMLMPGNHFIDNRPGLVDTANPESRYFDSGNLIEANKQLIVDRAAAEIFVQHPDFFHPGDNQTDDGSRYADAYRLVQLNRKEIVDKSAAHIAVEFPDFFYPGGNGTSEAEYRFKDGYRLIQQNKQEIVDRAAAEIAVAHPDFFFPGDPADDPVYRFKDAYRLIQQNRQEIIDTAWTTMQAGANAADPADEAKCKRDIGLLVDYIGIDLVKGGNEYTRKFTLKYFQGGVFSYIISEAAATVDAYNAARDLMIQAMKNQLTITDSTITIDPNACANVESAITTLTQIVTDAFNAADASGIPVETTGSDLTNEAKCKRDLGLFVDYLGLDLISGGNEYVRRHAGTYFVNGSPISNGLVGEEAQSITAFNKARDLMISAVQNILLVQDSTITVDGGGCANVQSAITTLTAILTTVINDGDLSQLPAETLGSFASANEIECKRDLGEYIDALSLDVALAGGNRYTRKYLKTYFNEAGTQFITGSLESEQSESIVAFNKARDLMISAFRNELFTKDSTITADPNGTPLCADVASMLGNLAAIVETVLTDGNLSQLPAETVTDHETAGEQKCKRDIGFIVDGVLADIRNGGNSNIISVAKTYFDRDGNPIADGIVGEEAESITAYNKARDMMKLAVTNSLYDKDLTISPGPAIAGANTPDIEYDESGNPGACIDVQTSIQTLVAILTDVINAGSLSVLASVQVTGVVPVFDYNRALQEWQDDSILDLGNPDNVLYKFNSTEGGCIVPRGCSLIGYDLRRTIVRPLYVPDPVDGDQERTGIFKLTGGCYLWQFTIKDGDLSENSPLYDQADKVGKVYYKKNSTDLKIPEYSHHKICIMTYAGNEELDRFYEKVGRAFAQFQPTIDDGELEALVQETRIVGPLSDTRTVESIEVVDIPGTSTARFTVTTKIEHGYFKGQYIAVINSGLSDEVNGTFKVDTIDDNNPKVFTYIIPITAAGLGLVSGITYTTANGLGTNAVIQAEIDSVESASPYVFNCSIRSTWGQCGMWADGSKATGFKSMVVAQYTGVSLQKDDRAFIRYDRFTNTWNQASLTDAFATVPYHAKGDAYWKDEWRNFHIRASDDSFIQCVSVFAVGFHDHFLMESGGDMSITNSNSNFGNTSLHSVGFKGFAFNQDKGGYIDAIIPPKVVNTAAEGTSTLQYYTLDIEASNDQANHNKLYLAGDTNQDPSSRPAASIGGYRLGAKQDDRLYVKLPGSGAGGKNTYHATLEPSGVKTYKSSLSSLTPPSLNINFDLDGDGNDDFNMAYDAANLIEKNRSYLAEETYGYITTLYPALLTNSSLTITKCERDMGFIIDAVVKDLRVGGNINTIYAAESYISGGNVSYVDGELTETLLAYDHLRRLSFGAIRNFNLLIKNCTTVNGSATVTVGDTSGLVPGMNVSHYSQTDFTNGKLDEGSTRLGTLLDSNSPVIIDQIVNATTITIKDVNTDQPFNAGGDSTTAWFYFENVNRYSSSQRVVDEDITQDTDYPECNNITTAIQNLYDVVNLILNGNGNQVTRVEPIIDSAQLIGRATVFTIDTGNGQTDPHGLQTGTPVRLVPRALNDQVDKRLVRLPRGFETNRTYYVIAPGRLTAPGVFNGTSEFDNTAGTKLMLAATKENASAGIYIYSSETEAVDPQVEILVQQYVLDDQYDLHRYVCNVSGIYIETDVPHIFDVPIPNVPAQQIFFATSGDASSQLPTIAGASTVPTNVYYYPRFETPNKFSVHTSQADAQAGTNAVIFTSGSGSDFVVYGNKKTSPLRYDPVSFNRWYINVKDESSGGLDPDAILTRFHAADFLDGTGNLFTPDTFFERIEDERTPLDRIYRLRYVIPKYLSTVREPLNGYVIKTRTDDRRRLKPQRFILEPFSNGAPTIAQFENPARPAEKLGQSLATLNAAGVDISGNFYDPYENPLQIEFESKIAVTIQSARVGSNFADEDRLELTVFDHTIINQQLKNEIFTIVEIGSPQGAGIQTSIYNSDDANYVSWTGNCSGSGFVHGYYQADLTAFIILKNITGKLDFDASNPTTFVQNNGTFFDLNGQKDAWPTQISRSERKNYLYRIEGANVYTVVPGDKVTTPGGDTYTISAVEDVPDIDDTFYIFDVETIQEQIPLQQEGVYYLTAVRGNISPYPLGAGVGTNFHYYKFSQPISNLYPLDYKNDPLWFQIDDSGNRDLTKLDPPASVAAADNYVHGLVTLNDYKYSETKEAVTDMLATRPFANFQFTNSTADVNAKVIDNRIRAQEGNASVGSENRQIPISGDSVYPLQSRYYTELRRPSIARSGNHTFEYLGFGPGNYSTGFPLRQEVVLSDKQDFYAQAKREDGGIVFYTGLNSNGDLYIGNRKINAITGEETFLEQAALEDSGDDSDSIGALVTTFDNAVTFNDKVTIEGETFLNNPVQINVDPLDGDSLRILSLTQSGDDPTQDRTAFRNRLDGDIVLTKNSINAAVYRFNPRGTVETPGQSYTWRTHVAGGFPSNITPNNTGLLAAGGTAWYTAQNVTYGSSITPTAGDILYKGLEVNRSGSLGWIYTNFFTEIPDASIFSLTSDNTTTIEIQWGAGVSNQQLNVKVGETLRISNFSNTFFNGSWKVLASAFDPLASTCKVQLFNQIAQNVYDWSAEGPGAKIEISLSRWKELGVIGAEALRTDTDTFGDFRLGINTIGRSAKEATNVANVSVDTDPRANLDVVGTAFISGKTLVTYDNTGLVDVNNYFAEASNAKTYFTVDNAFLVGGESDDPDAIATVRISTSDPASVTSTYQTGGRFGINTSIGGLAERELDRNFVVYGDARITGNTLIEDDLSIDGGDLNSTAETFQFLNTNVDFFIGLGAAESLSLGNTTQSDQSISVGMNVADTASHTLRIGGNAGSTTLEIHKRSKSAFVDIASVEDAITSNCSINIGGGAPNLATSTYIGTYQTKVAGTLEIAAFAGSSTARIFTLAAEANLFDGAATTSVNIGANAASVDIAGLGGFTTVRNSLKVQGSTTSDGTITLSGGLNAGIIKINRARFSTSTGDHQVGSLEDPNITFLKYYETGKKIDTGGVAPWGSDTFLLAGGQIAAVDSISPTNSSDWVANVLYDNLQATTTGNGTGALFNVEIDGSGDVTISLVAPGSGYSDNDPLTITSDQLGGAAGGQDLTFRVNQVNASGELYYLPITAPAPDDFKIGDLLLIDRGHPQAVDSVDSNGATVAADQQYSEIVQVTALINVTDPTDTLGYRLGVKRGVDGTATRADHPDESIIAKLDKSANASYITGFDLDNNGELDTGNTSAGVSTADIRIGVAEFGGTLTTNDYLILDNIEIVKVAELISTDIQSLRVTDGGTPATEVFRVDSTTGNTKLNGRLSVGQGFDKFVVEGTNGNTTIAGTLTVNNTLKVRGATVEGVEFFRLTNGGSTSITERTTLEVDTATGDLTINGGDIKVFGEDGTTEKLTFENSTGDLTVTGTLSAVGDGTATFGGDITVTGDITINGGDLTVNSSGDEIFAVDERGGMTIASIENYITRTGGRKWEYTAEQTVQTEPNVNYFVNASQNTVVKLPPLGDCLIGDMIRIIDIGGLLTYNMSMIVRAPSDVNVQGGTDNTGTALMSGVSNSGNLVGDGYDGGELIVQTPYAAFTLIFAGSSTPTGQTAVPGGKVGWYIAEV</sequence>
<organism evidence="4 5">
    <name type="scientific">Synechococcus phage S-CAM1</name>
    <dbReference type="NCBI Taxonomy" id="754037"/>
    <lineage>
        <taxon>Viruses</taxon>
        <taxon>Duplodnaviria</taxon>
        <taxon>Heunggongvirae</taxon>
        <taxon>Uroviricota</taxon>
        <taxon>Caudoviricetes</taxon>
        <taxon>Pantevenvirales</taxon>
        <taxon>Kyanoviridae</taxon>
        <taxon>Anaposvirus</taxon>
        <taxon>Anaposvirus socalone</taxon>
    </lineage>
</organism>